<dbReference type="RefSeq" id="WP_346753995.1">
    <property type="nucleotide sequence ID" value="NZ_JAUJEA010000009.1"/>
</dbReference>
<keyword evidence="1" id="KW-1133">Transmembrane helix</keyword>
<evidence type="ECO:0000313" key="2">
    <source>
        <dbReference type="EMBL" id="MDN5203971.1"/>
    </source>
</evidence>
<organism evidence="2 3">
    <name type="scientific">Splendidivirga corallicola</name>
    <dbReference type="NCBI Taxonomy" id="3051826"/>
    <lineage>
        <taxon>Bacteria</taxon>
        <taxon>Pseudomonadati</taxon>
        <taxon>Bacteroidota</taxon>
        <taxon>Cytophagia</taxon>
        <taxon>Cytophagales</taxon>
        <taxon>Splendidivirgaceae</taxon>
        <taxon>Splendidivirga</taxon>
    </lineage>
</organism>
<keyword evidence="3" id="KW-1185">Reference proteome</keyword>
<keyword evidence="1" id="KW-0812">Transmembrane</keyword>
<evidence type="ECO:0000313" key="3">
    <source>
        <dbReference type="Proteomes" id="UP001172082"/>
    </source>
</evidence>
<gene>
    <name evidence="2" type="ORF">QQ008_21450</name>
</gene>
<sequence>MEKIIQASLVLHIAAGMIALAVAPIAMVTKKGGKQHRLWGKVYFWGMTIVTITALVMSIYKFIPFLLMIAIFSYYSIVSGYRTLYHKKLHKGEGVKLIDWFALVITAIFNVAFVLWGISMVLNSSDGFFAYLAIGFGIGGLSLVISNLRSFIKPPKEKNAWLFNHIGGMIGGYIATLTAFSATVLNFLPGIWAWIWPSIIGIPLINFWIIYYKRKLSTKGSVRIPNISGERSINEIID</sequence>
<accession>A0ABT8KT92</accession>
<feature type="transmembrane region" description="Helical" evidence="1">
    <location>
        <begin position="6"/>
        <end position="26"/>
    </location>
</feature>
<keyword evidence="1" id="KW-0472">Membrane</keyword>
<name>A0ABT8KT92_9BACT</name>
<comment type="caution">
    <text evidence="2">The sequence shown here is derived from an EMBL/GenBank/DDBJ whole genome shotgun (WGS) entry which is preliminary data.</text>
</comment>
<proteinExistence type="predicted"/>
<dbReference type="Proteomes" id="UP001172082">
    <property type="component" value="Unassembled WGS sequence"/>
</dbReference>
<dbReference type="InterPro" id="IPR018750">
    <property type="entry name" value="DUF2306_membrane"/>
</dbReference>
<dbReference type="EMBL" id="JAUJEA010000009">
    <property type="protein sequence ID" value="MDN5203971.1"/>
    <property type="molecule type" value="Genomic_DNA"/>
</dbReference>
<evidence type="ECO:0000256" key="1">
    <source>
        <dbReference type="SAM" id="Phobius"/>
    </source>
</evidence>
<feature type="transmembrane region" description="Helical" evidence="1">
    <location>
        <begin position="191"/>
        <end position="211"/>
    </location>
</feature>
<feature type="transmembrane region" description="Helical" evidence="1">
    <location>
        <begin position="128"/>
        <end position="148"/>
    </location>
</feature>
<feature type="transmembrane region" description="Helical" evidence="1">
    <location>
        <begin position="38"/>
        <end position="59"/>
    </location>
</feature>
<feature type="transmembrane region" description="Helical" evidence="1">
    <location>
        <begin position="97"/>
        <end position="122"/>
    </location>
</feature>
<dbReference type="Pfam" id="PF10067">
    <property type="entry name" value="DUF2306"/>
    <property type="match status" value="1"/>
</dbReference>
<protein>
    <submittedName>
        <fullName evidence="2">DUF2306 domain-containing protein</fullName>
    </submittedName>
</protein>
<reference evidence="2" key="1">
    <citation type="submission" date="2023-06" db="EMBL/GenBank/DDBJ databases">
        <title>Genomic of Parafulvivirga corallium.</title>
        <authorList>
            <person name="Wang G."/>
        </authorList>
    </citation>
    <scope>NUCLEOTIDE SEQUENCE</scope>
    <source>
        <strain evidence="2">BMA10</strain>
    </source>
</reference>
<feature type="transmembrane region" description="Helical" evidence="1">
    <location>
        <begin position="160"/>
        <end position="185"/>
    </location>
</feature>